<name>A0AAW0EAA9_9AGAR</name>
<dbReference type="Gene3D" id="1.20.1280.50">
    <property type="match status" value="1"/>
</dbReference>
<dbReference type="Gene3D" id="3.80.10.10">
    <property type="entry name" value="Ribonuclease Inhibitor"/>
    <property type="match status" value="1"/>
</dbReference>
<reference evidence="1 2" key="1">
    <citation type="journal article" date="2024" name="J Genomics">
        <title>Draft genome sequencing and assembly of Favolaschia claudopus CIRM-BRFM 2984 isolated from oak limbs.</title>
        <authorList>
            <person name="Navarro D."/>
            <person name="Drula E."/>
            <person name="Chaduli D."/>
            <person name="Cazenave R."/>
            <person name="Ahrendt S."/>
            <person name="Wang J."/>
            <person name="Lipzen A."/>
            <person name="Daum C."/>
            <person name="Barry K."/>
            <person name="Grigoriev I.V."/>
            <person name="Favel A."/>
            <person name="Rosso M.N."/>
            <person name="Martin F."/>
        </authorList>
    </citation>
    <scope>NUCLEOTIDE SEQUENCE [LARGE SCALE GENOMIC DNA]</scope>
    <source>
        <strain evidence="1 2">CIRM-BRFM 2984</strain>
    </source>
</reference>
<keyword evidence="2" id="KW-1185">Reference proteome</keyword>
<dbReference type="AlphaFoldDB" id="A0AAW0EAA9"/>
<dbReference type="EMBL" id="JAWWNJ010000002">
    <property type="protein sequence ID" value="KAK7061241.1"/>
    <property type="molecule type" value="Genomic_DNA"/>
</dbReference>
<gene>
    <name evidence="1" type="ORF">R3P38DRAFT_2828360</name>
</gene>
<organism evidence="1 2">
    <name type="scientific">Favolaschia claudopus</name>
    <dbReference type="NCBI Taxonomy" id="2862362"/>
    <lineage>
        <taxon>Eukaryota</taxon>
        <taxon>Fungi</taxon>
        <taxon>Dikarya</taxon>
        <taxon>Basidiomycota</taxon>
        <taxon>Agaricomycotina</taxon>
        <taxon>Agaricomycetes</taxon>
        <taxon>Agaricomycetidae</taxon>
        <taxon>Agaricales</taxon>
        <taxon>Marasmiineae</taxon>
        <taxon>Mycenaceae</taxon>
        <taxon>Favolaschia</taxon>
    </lineage>
</organism>
<protein>
    <submittedName>
        <fullName evidence="1">F-box domain-containing protein</fullName>
    </submittedName>
</protein>
<evidence type="ECO:0000313" key="2">
    <source>
        <dbReference type="Proteomes" id="UP001362999"/>
    </source>
</evidence>
<dbReference type="InterPro" id="IPR032675">
    <property type="entry name" value="LRR_dom_sf"/>
</dbReference>
<proteinExistence type="predicted"/>
<comment type="caution">
    <text evidence="1">The sequence shown here is derived from an EMBL/GenBank/DDBJ whole genome shotgun (WGS) entry which is preliminary data.</text>
</comment>
<accession>A0AAW0EAA9</accession>
<dbReference type="Proteomes" id="UP001362999">
    <property type="component" value="Unassembled WGS sequence"/>
</dbReference>
<evidence type="ECO:0000313" key="1">
    <source>
        <dbReference type="EMBL" id="KAK7061241.1"/>
    </source>
</evidence>
<sequence length="523" mass="58763">MATSAPGSASAFSMREILAEQVEKLEASGGNIHIPQLIKESDSNVLSFDEKIAGLRTQIATMVELRDRELATRAALQHLAAPIRTLPVEILSEIFVLTLAEPGSDSSHVRAAHRVSQVCSEWCFVALHTPQLWAGHLTLHLNKVSPTQDELHAAGLRVWLARSAAMSIALTLRFFWDDDGSWNSIKLRKLEEVVHVASRWRSLEFRGPGHRALSFLGQLKSDSLLCLEELELWTTTRDEERIDPTNIQCVAAAPKLRGLSINSSCRVPMPWAQLTSLTLRKISTLDALANILNRCPTLVNADINLPEWELPAGVIDLIVLNHLRTLVLSFFEDGPLAMRFVAHLCAPVLDDLRLYFDLRPKQYWDEESFTTFQSRSRSITKLDLEIVDNTLHIPSHAFRNLLRHAPLLSNFQFSTGFLFDVALLKLLTYADSDAQPLVPRLCSLTFSDIQFGTVGDAFANMIRSRWWTDEELASRPSPRAVARWSEVNLTGDYRNGRKEISQSFRDSMNALRSSGLRVRVKAI</sequence>